<dbReference type="Proteomes" id="UP001364695">
    <property type="component" value="Unassembled WGS sequence"/>
</dbReference>
<protein>
    <submittedName>
        <fullName evidence="1">Tetratricopeptide repeat protein</fullName>
    </submittedName>
</protein>
<comment type="caution">
    <text evidence="1">The sequence shown here is derived from an EMBL/GenBank/DDBJ whole genome shotgun (WGS) entry which is preliminary data.</text>
</comment>
<reference evidence="1" key="1">
    <citation type="submission" date="2023-10" db="EMBL/GenBank/DDBJ databases">
        <title>Amphibacter perezi, gen. nov., sp. nov. a novel taxa of the family Comamonadaceae, class Betaproteobacteria isolated from the skin microbiota of Pelophylax perezi from different populations.</title>
        <authorList>
            <person name="Costa S."/>
            <person name="Proenca D.N."/>
            <person name="Lopes I."/>
            <person name="Morais P.V."/>
        </authorList>
    </citation>
    <scope>NUCLEOTIDE SEQUENCE</scope>
    <source>
        <strain evidence="1">SL12-8</strain>
    </source>
</reference>
<dbReference type="EMBL" id="JAWDIE010000002">
    <property type="protein sequence ID" value="MEJ7137212.1"/>
    <property type="molecule type" value="Genomic_DNA"/>
</dbReference>
<name>A0ACC6NZ16_9BURK</name>
<proteinExistence type="predicted"/>
<keyword evidence="2" id="KW-1185">Reference proteome</keyword>
<organism evidence="1 2">
    <name type="scientific">Amphibiibacter pelophylacis</name>
    <dbReference type="NCBI Taxonomy" id="1799477"/>
    <lineage>
        <taxon>Bacteria</taxon>
        <taxon>Pseudomonadati</taxon>
        <taxon>Pseudomonadota</taxon>
        <taxon>Betaproteobacteria</taxon>
        <taxon>Burkholderiales</taxon>
        <taxon>Sphaerotilaceae</taxon>
        <taxon>Amphibiibacter</taxon>
    </lineage>
</organism>
<evidence type="ECO:0000313" key="2">
    <source>
        <dbReference type="Proteomes" id="UP001364695"/>
    </source>
</evidence>
<sequence length="226" mass="23902">MAKALDLDEQEQLESLKSFWNTYGNFITTALLVAALVMAGYSGWRWYQSRQGAQAQGVYGEMESALQRKDVAAAQRLFQKMGSDYAGQTWTAQAGLLLAQSAADAGQTAPAKDALQWVSDKGPEGAYRAVARLRLSALLAGDKQYDAALKLLEGWQDAGLKGLALDQRGDILALQGKKSDAAAAWKEAWQALPATGTYRNIVAAKLASVGENTPADASAAAAGSAS</sequence>
<accession>A0ACC6NZ16</accession>
<gene>
    <name evidence="1" type="ORF">RV045_02050</name>
</gene>
<evidence type="ECO:0000313" key="1">
    <source>
        <dbReference type="EMBL" id="MEJ7137212.1"/>
    </source>
</evidence>